<accession>A0A6A6Y4D9</accession>
<dbReference type="RefSeq" id="XP_033570352.1">
    <property type="nucleotide sequence ID" value="XM_033721220.1"/>
</dbReference>
<protein>
    <submittedName>
        <fullName evidence="2 4">Uncharacterized protein</fullName>
    </submittedName>
</protein>
<organism evidence="2">
    <name type="scientific">Mytilinidion resinicola</name>
    <dbReference type="NCBI Taxonomy" id="574789"/>
    <lineage>
        <taxon>Eukaryota</taxon>
        <taxon>Fungi</taxon>
        <taxon>Dikarya</taxon>
        <taxon>Ascomycota</taxon>
        <taxon>Pezizomycotina</taxon>
        <taxon>Dothideomycetes</taxon>
        <taxon>Pleosporomycetidae</taxon>
        <taxon>Mytilinidiales</taxon>
        <taxon>Mytilinidiaceae</taxon>
        <taxon>Mytilinidion</taxon>
    </lineage>
</organism>
<sequence length="100" mass="10991">MAELLSRSTVAPSQITSHFASQKSNSRNNEHLSTHLFQLHSPALKYSLNYNSPDFTSLYNILPSQPQPLQNPPQPKPTHTPFTLQSTSPITPQCASSSSS</sequence>
<feature type="compositionally biased region" description="Pro residues" evidence="1">
    <location>
        <begin position="65"/>
        <end position="78"/>
    </location>
</feature>
<dbReference type="Proteomes" id="UP000504636">
    <property type="component" value="Unplaced"/>
</dbReference>
<reference evidence="2 4" key="1">
    <citation type="journal article" date="2020" name="Stud. Mycol.">
        <title>101 Dothideomycetes genomes: a test case for predicting lifestyles and emergence of pathogens.</title>
        <authorList>
            <person name="Haridas S."/>
            <person name="Albert R."/>
            <person name="Binder M."/>
            <person name="Bloem J."/>
            <person name="Labutti K."/>
            <person name="Salamov A."/>
            <person name="Andreopoulos B."/>
            <person name="Baker S."/>
            <person name="Barry K."/>
            <person name="Bills G."/>
            <person name="Bluhm B."/>
            <person name="Cannon C."/>
            <person name="Castanera R."/>
            <person name="Culley D."/>
            <person name="Daum C."/>
            <person name="Ezra D."/>
            <person name="Gonzalez J."/>
            <person name="Henrissat B."/>
            <person name="Kuo A."/>
            <person name="Liang C."/>
            <person name="Lipzen A."/>
            <person name="Lutzoni F."/>
            <person name="Magnuson J."/>
            <person name="Mondo S."/>
            <person name="Nolan M."/>
            <person name="Ohm R."/>
            <person name="Pangilinan J."/>
            <person name="Park H.-J."/>
            <person name="Ramirez L."/>
            <person name="Alfaro M."/>
            <person name="Sun H."/>
            <person name="Tritt A."/>
            <person name="Yoshinaga Y."/>
            <person name="Zwiers L.-H."/>
            <person name="Turgeon B."/>
            <person name="Goodwin S."/>
            <person name="Spatafora J."/>
            <person name="Crous P."/>
            <person name="Grigoriev I."/>
        </authorList>
    </citation>
    <scope>NUCLEOTIDE SEQUENCE</scope>
    <source>
        <strain evidence="2 4">CBS 304.34</strain>
    </source>
</reference>
<reference evidence="4" key="3">
    <citation type="submission" date="2025-04" db="UniProtKB">
        <authorList>
            <consortium name="RefSeq"/>
        </authorList>
    </citation>
    <scope>IDENTIFICATION</scope>
    <source>
        <strain evidence="4">CBS 304.34</strain>
    </source>
</reference>
<proteinExistence type="predicted"/>
<evidence type="ECO:0000313" key="4">
    <source>
        <dbReference type="RefSeq" id="XP_033570352.1"/>
    </source>
</evidence>
<evidence type="ECO:0000256" key="1">
    <source>
        <dbReference type="SAM" id="MobiDB-lite"/>
    </source>
</evidence>
<feature type="region of interest" description="Disordered" evidence="1">
    <location>
        <begin position="1"/>
        <end position="28"/>
    </location>
</feature>
<reference evidence="4" key="2">
    <citation type="submission" date="2020-04" db="EMBL/GenBank/DDBJ databases">
        <authorList>
            <consortium name="NCBI Genome Project"/>
        </authorList>
    </citation>
    <scope>NUCLEOTIDE SEQUENCE</scope>
    <source>
        <strain evidence="4">CBS 304.34</strain>
    </source>
</reference>
<evidence type="ECO:0000313" key="2">
    <source>
        <dbReference type="EMBL" id="KAF2803388.1"/>
    </source>
</evidence>
<name>A0A6A6Y4D9_9PEZI</name>
<feature type="compositionally biased region" description="Polar residues" evidence="1">
    <location>
        <begin position="80"/>
        <end position="100"/>
    </location>
</feature>
<evidence type="ECO:0000313" key="3">
    <source>
        <dbReference type="Proteomes" id="UP000504636"/>
    </source>
</evidence>
<feature type="compositionally biased region" description="Polar residues" evidence="1">
    <location>
        <begin position="1"/>
        <end position="27"/>
    </location>
</feature>
<dbReference type="AlphaFoldDB" id="A0A6A6Y4D9"/>
<dbReference type="GeneID" id="54462113"/>
<feature type="region of interest" description="Disordered" evidence="1">
    <location>
        <begin position="59"/>
        <end position="100"/>
    </location>
</feature>
<dbReference type="EMBL" id="MU003718">
    <property type="protein sequence ID" value="KAF2803388.1"/>
    <property type="molecule type" value="Genomic_DNA"/>
</dbReference>
<gene>
    <name evidence="2 4" type="ORF">BDZ99DRAFT_468343</name>
</gene>
<keyword evidence="3" id="KW-1185">Reference proteome</keyword>